<dbReference type="PANTHER" id="PTHR32003:SF1">
    <property type="entry name" value="PROTEIN FAM199X"/>
    <property type="match status" value="1"/>
</dbReference>
<protein>
    <submittedName>
        <fullName evidence="3">Uncharacterized protein</fullName>
    </submittedName>
</protein>
<keyword evidence="4" id="KW-1185">Reference proteome</keyword>
<name>A0AAE0S8V6_9BIVA</name>
<proteinExistence type="inferred from homology"/>
<evidence type="ECO:0000313" key="4">
    <source>
        <dbReference type="Proteomes" id="UP001195483"/>
    </source>
</evidence>
<dbReference type="PANTHER" id="PTHR32003">
    <property type="entry name" value="PROTEIN FAM199X"/>
    <property type="match status" value="1"/>
</dbReference>
<reference evidence="3" key="1">
    <citation type="journal article" date="2021" name="Genome Biol. Evol.">
        <title>A High-Quality Reference Genome for a Parasitic Bivalve with Doubly Uniparental Inheritance (Bivalvia: Unionida).</title>
        <authorList>
            <person name="Smith C.H."/>
        </authorList>
    </citation>
    <scope>NUCLEOTIDE SEQUENCE</scope>
    <source>
        <strain evidence="3">CHS0354</strain>
    </source>
</reference>
<feature type="region of interest" description="Disordered" evidence="2">
    <location>
        <begin position="259"/>
        <end position="314"/>
    </location>
</feature>
<sequence length="340" mass="38457">MIADFAFTSLKPSKVLLGCDHQLPALNSNHGLDVERASREQLSDANPPLEGRSCVTNVANSECSRVDDPYFKIDEESVLFPEESGLSSYIVNILEDEDVDSVFDPLTFECLDCEEPLFPIPLGISPTNPLSPLMQSSETPTLVTHSPSLKRKNKAPCCQKKKSWLVTEYSKKRCYKELQIATCLLSHRSELTKCERRDVVEDLSLTISQNLCLREQIEVIRIIKPTASISTSDTEFVIDMNSITEKKLTKIREYIHTHSTGTQHTCDDNKKRKGSKFSTQKKDNKKQKTKEKKASKVPKQSLSKEDKQRQKELRSGLFTREEVVFISTSESHNGDVDVLE</sequence>
<dbReference type="EMBL" id="JAEAOA010001725">
    <property type="protein sequence ID" value="KAK3587394.1"/>
    <property type="molecule type" value="Genomic_DNA"/>
</dbReference>
<feature type="compositionally biased region" description="Basic and acidic residues" evidence="2">
    <location>
        <begin position="302"/>
        <end position="314"/>
    </location>
</feature>
<comment type="caution">
    <text evidence="3">The sequence shown here is derived from an EMBL/GenBank/DDBJ whole genome shotgun (WGS) entry which is preliminary data.</text>
</comment>
<gene>
    <name evidence="3" type="ORF">CHS0354_028771</name>
</gene>
<organism evidence="3 4">
    <name type="scientific">Potamilus streckersoni</name>
    <dbReference type="NCBI Taxonomy" id="2493646"/>
    <lineage>
        <taxon>Eukaryota</taxon>
        <taxon>Metazoa</taxon>
        <taxon>Spiralia</taxon>
        <taxon>Lophotrochozoa</taxon>
        <taxon>Mollusca</taxon>
        <taxon>Bivalvia</taxon>
        <taxon>Autobranchia</taxon>
        <taxon>Heteroconchia</taxon>
        <taxon>Palaeoheterodonta</taxon>
        <taxon>Unionida</taxon>
        <taxon>Unionoidea</taxon>
        <taxon>Unionidae</taxon>
        <taxon>Ambleminae</taxon>
        <taxon>Lampsilini</taxon>
        <taxon>Potamilus</taxon>
    </lineage>
</organism>
<dbReference type="InterPro" id="IPR029672">
    <property type="entry name" value="FAM199X_fam"/>
</dbReference>
<evidence type="ECO:0000313" key="3">
    <source>
        <dbReference type="EMBL" id="KAK3587394.1"/>
    </source>
</evidence>
<dbReference type="Pfam" id="PF15814">
    <property type="entry name" value="FAM199X"/>
    <property type="match status" value="1"/>
</dbReference>
<reference evidence="3" key="2">
    <citation type="journal article" date="2021" name="Genome Biol. Evol.">
        <title>Developing a high-quality reference genome for a parasitic bivalve with doubly uniparental inheritance (Bivalvia: Unionida).</title>
        <authorList>
            <person name="Smith C.H."/>
        </authorList>
    </citation>
    <scope>NUCLEOTIDE SEQUENCE</scope>
    <source>
        <strain evidence="3">CHS0354</strain>
        <tissue evidence="3">Mantle</tissue>
    </source>
</reference>
<feature type="compositionally biased region" description="Basic residues" evidence="2">
    <location>
        <begin position="283"/>
        <end position="296"/>
    </location>
</feature>
<reference evidence="3" key="3">
    <citation type="submission" date="2023-05" db="EMBL/GenBank/DDBJ databases">
        <authorList>
            <person name="Smith C.H."/>
        </authorList>
    </citation>
    <scope>NUCLEOTIDE SEQUENCE</scope>
    <source>
        <strain evidence="3">CHS0354</strain>
        <tissue evidence="3">Mantle</tissue>
    </source>
</reference>
<accession>A0AAE0S8V6</accession>
<comment type="similarity">
    <text evidence="1">Belongs to the FAM199 family.</text>
</comment>
<evidence type="ECO:0000256" key="2">
    <source>
        <dbReference type="SAM" id="MobiDB-lite"/>
    </source>
</evidence>
<evidence type="ECO:0000256" key="1">
    <source>
        <dbReference type="ARBA" id="ARBA00009319"/>
    </source>
</evidence>
<dbReference type="Proteomes" id="UP001195483">
    <property type="component" value="Unassembled WGS sequence"/>
</dbReference>
<dbReference type="AlphaFoldDB" id="A0AAE0S8V6"/>